<comment type="subcellular location">
    <subcellularLocation>
        <location evidence="6">Cytoplasm</location>
    </subcellularLocation>
    <text evidence="6">May associate with membranes.</text>
</comment>
<dbReference type="GO" id="GO:0003924">
    <property type="term" value="F:GTPase activity"/>
    <property type="evidence" value="ECO:0007669"/>
    <property type="project" value="UniProtKB-UniRule"/>
</dbReference>
<dbReference type="GO" id="GO:0046872">
    <property type="term" value="F:metal ion binding"/>
    <property type="evidence" value="ECO:0007669"/>
    <property type="project" value="UniProtKB-KW"/>
</dbReference>
<dbReference type="CDD" id="cd01878">
    <property type="entry name" value="HflX"/>
    <property type="match status" value="1"/>
</dbReference>
<keyword evidence="1 6" id="KW-0963">Cytoplasm</keyword>
<dbReference type="Proteomes" id="UP000001401">
    <property type="component" value="Chromosome"/>
</dbReference>
<feature type="binding site" evidence="7">
    <location>
        <begin position="336"/>
        <end position="338"/>
    </location>
    <ligand>
        <name>GTP</name>
        <dbReference type="ChEBI" id="CHEBI:37565"/>
    </ligand>
</feature>
<comment type="similarity">
    <text evidence="6">Belongs to the TRAFAC class OBG-HflX-like GTPase superfamily. HflX GTPase family.</text>
</comment>
<dbReference type="EMBL" id="CP002394">
    <property type="protein sequence ID" value="ADU30667.1"/>
    <property type="molecule type" value="Genomic_DNA"/>
</dbReference>
<dbReference type="SUPFAM" id="SSF52540">
    <property type="entry name" value="P-loop containing nucleoside triphosphate hydrolases"/>
    <property type="match status" value="1"/>
</dbReference>
<dbReference type="OrthoDB" id="9812272at2"/>
<evidence type="ECO:0000256" key="2">
    <source>
        <dbReference type="ARBA" id="ARBA00022723"/>
    </source>
</evidence>
<dbReference type="InterPro" id="IPR030394">
    <property type="entry name" value="G_HFLX_dom"/>
</dbReference>
<dbReference type="FunFam" id="3.40.50.11060:FF:000001">
    <property type="entry name" value="GTPase HflX"/>
    <property type="match status" value="1"/>
</dbReference>
<dbReference type="STRING" id="649639.Bcell_2409"/>
<dbReference type="GO" id="GO:0005737">
    <property type="term" value="C:cytoplasm"/>
    <property type="evidence" value="ECO:0007669"/>
    <property type="project" value="UniProtKB-SubCell"/>
</dbReference>
<sequence>MNKENVLIVGLKTQKIDEEQFQYRMEELEALTNTAGGNVVMQVTQNRERPDSATYIGRGKVDEIITILEELEVELVIFNDELSPSQLRNLTSQLDVKVIDRTQLILDIFAGRARSKEGKLQVELAQLGYLLPRLRGQGAMLSRLGGGIGTRGPGETQLETDQRHIRNRMTDIRMQLEQIVSHRERYRARRKKNQAFQISLVGYTNAGKSTLLHRLSEADIYVEDQLFATLDPTTKKIKLPSGMEVLLTDTVGFIQQLPTTLIAAFRSTLEEVKEADLILHVVDAANPDYPNHEKTVYKLLEELEAEKIPVLTVYNKRDLLHGDFFSYTKSASILISSKEKADLDKLQEKIESVMEEIFSPYIFHVDANEGKWLHRLQRETIQVEQYFDEQSEQYVVRGYAAPDSAIFHEMQAKQLDTRGE</sequence>
<protein>
    <recommendedName>
        <fullName evidence="6">GTPase HflX</fullName>
    </recommendedName>
    <alternativeName>
        <fullName evidence="6">GTP-binding protein HflX</fullName>
    </alternativeName>
</protein>
<keyword evidence="4 8" id="KW-0460">Magnesium</keyword>
<dbReference type="HOGENOM" id="CLU_019597_2_2_9"/>
<dbReference type="FunFam" id="3.40.50.300:FF:000173">
    <property type="entry name" value="GTPase HflX"/>
    <property type="match status" value="1"/>
</dbReference>
<dbReference type="NCBIfam" id="TIGR03156">
    <property type="entry name" value="GTP_HflX"/>
    <property type="match status" value="1"/>
</dbReference>
<dbReference type="InterPro" id="IPR032305">
    <property type="entry name" value="GTP-bd_M"/>
</dbReference>
<dbReference type="Pfam" id="PF13167">
    <property type="entry name" value="GTP-bdg_N"/>
    <property type="match status" value="1"/>
</dbReference>
<dbReference type="PIRSF" id="PIRSF006809">
    <property type="entry name" value="GTP-binding_hflX_prd"/>
    <property type="match status" value="1"/>
</dbReference>
<feature type="domain" description="Hflx-type G" evidence="9">
    <location>
        <begin position="196"/>
        <end position="358"/>
    </location>
</feature>
<evidence type="ECO:0000256" key="6">
    <source>
        <dbReference type="HAMAP-Rule" id="MF_00900"/>
    </source>
</evidence>
<feature type="binding site" evidence="7">
    <location>
        <begin position="227"/>
        <end position="231"/>
    </location>
    <ligand>
        <name>GTP</name>
        <dbReference type="ChEBI" id="CHEBI:37565"/>
    </ligand>
</feature>
<keyword evidence="5 6" id="KW-0342">GTP-binding</keyword>
<dbReference type="PANTHER" id="PTHR10229">
    <property type="entry name" value="GTP-BINDING PROTEIN HFLX"/>
    <property type="match status" value="1"/>
</dbReference>
<keyword evidence="2 8" id="KW-0479">Metal-binding</keyword>
<dbReference type="GO" id="GO:0043022">
    <property type="term" value="F:ribosome binding"/>
    <property type="evidence" value="ECO:0007669"/>
    <property type="project" value="TreeGrafter"/>
</dbReference>
<dbReference type="KEGG" id="bco:Bcell_2409"/>
<dbReference type="InterPro" id="IPR005225">
    <property type="entry name" value="Small_GTP-bd"/>
</dbReference>
<dbReference type="Gene3D" id="3.40.50.300">
    <property type="entry name" value="P-loop containing nucleotide triphosphate hydrolases"/>
    <property type="match status" value="1"/>
</dbReference>
<evidence type="ECO:0000256" key="7">
    <source>
        <dbReference type="PIRSR" id="PIRSR006809-1"/>
    </source>
</evidence>
<dbReference type="RefSeq" id="WP_013489001.1">
    <property type="nucleotide sequence ID" value="NC_014829.1"/>
</dbReference>
<evidence type="ECO:0000256" key="5">
    <source>
        <dbReference type="ARBA" id="ARBA00023134"/>
    </source>
</evidence>
<dbReference type="Pfam" id="PF01926">
    <property type="entry name" value="MMR_HSR1"/>
    <property type="match status" value="1"/>
</dbReference>
<dbReference type="InterPro" id="IPR027417">
    <property type="entry name" value="P-loop_NTPase"/>
</dbReference>
<comment type="subunit">
    <text evidence="6">Monomer. Associates with the 50S ribosomal subunit.</text>
</comment>
<dbReference type="Pfam" id="PF16360">
    <property type="entry name" value="GTP-bdg_M"/>
    <property type="match status" value="1"/>
</dbReference>
<organism evidence="10 11">
    <name type="scientific">Evansella cellulosilytica (strain ATCC 21833 / DSM 2522 / FERM P-1141 / JCM 9156 / N-4)</name>
    <name type="common">Bacillus cellulosilyticus</name>
    <dbReference type="NCBI Taxonomy" id="649639"/>
    <lineage>
        <taxon>Bacteria</taxon>
        <taxon>Bacillati</taxon>
        <taxon>Bacillota</taxon>
        <taxon>Bacilli</taxon>
        <taxon>Bacillales</taxon>
        <taxon>Bacillaceae</taxon>
        <taxon>Evansella</taxon>
    </lineage>
</organism>
<dbReference type="InterPro" id="IPR006073">
    <property type="entry name" value="GTP-bd"/>
</dbReference>
<keyword evidence="3 6" id="KW-0547">Nucleotide-binding</keyword>
<name>E6TS13_EVAC2</name>
<proteinExistence type="inferred from homology"/>
<reference evidence="10" key="1">
    <citation type="submission" date="2010-12" db="EMBL/GenBank/DDBJ databases">
        <title>Complete sequence of Bacillus cellulosilyticus DSM 2522.</title>
        <authorList>
            <consortium name="US DOE Joint Genome Institute"/>
            <person name="Lucas S."/>
            <person name="Copeland A."/>
            <person name="Lapidus A."/>
            <person name="Cheng J.-F."/>
            <person name="Bruce D."/>
            <person name="Goodwin L."/>
            <person name="Pitluck S."/>
            <person name="Chertkov O."/>
            <person name="Detter J.C."/>
            <person name="Han C."/>
            <person name="Tapia R."/>
            <person name="Land M."/>
            <person name="Hauser L."/>
            <person name="Jeffries C."/>
            <person name="Kyrpides N."/>
            <person name="Ivanova N."/>
            <person name="Mikhailova N."/>
            <person name="Brumm P."/>
            <person name="Mead D."/>
            <person name="Woyke T."/>
        </authorList>
    </citation>
    <scope>NUCLEOTIDE SEQUENCE [LARGE SCALE GENOMIC DNA]</scope>
    <source>
        <strain evidence="10">DSM 2522</strain>
    </source>
</reference>
<feature type="binding site" evidence="8">
    <location>
        <position position="209"/>
    </location>
    <ligand>
        <name>Mg(2+)</name>
        <dbReference type="ChEBI" id="CHEBI:18420"/>
    </ligand>
</feature>
<dbReference type="NCBIfam" id="TIGR00231">
    <property type="entry name" value="small_GTP"/>
    <property type="match status" value="1"/>
</dbReference>
<dbReference type="PROSITE" id="PS51705">
    <property type="entry name" value="G_HFLX"/>
    <property type="match status" value="1"/>
</dbReference>
<feature type="binding site" evidence="7">
    <location>
        <begin position="315"/>
        <end position="318"/>
    </location>
    <ligand>
        <name>GTP</name>
        <dbReference type="ChEBI" id="CHEBI:37565"/>
    </ligand>
</feature>
<gene>
    <name evidence="6" type="primary">hflX</name>
    <name evidence="10" type="ordered locus">Bcell_2409</name>
</gene>
<dbReference type="Gene3D" id="3.40.50.11060">
    <property type="entry name" value="GTPase HflX, N-terminal domain"/>
    <property type="match status" value="1"/>
</dbReference>
<evidence type="ECO:0000259" key="9">
    <source>
        <dbReference type="PROSITE" id="PS51705"/>
    </source>
</evidence>
<dbReference type="InterPro" id="IPR025121">
    <property type="entry name" value="GTPase_HflX_N"/>
</dbReference>
<accession>E6TS13</accession>
<evidence type="ECO:0000256" key="3">
    <source>
        <dbReference type="ARBA" id="ARBA00022741"/>
    </source>
</evidence>
<dbReference type="Gene3D" id="6.10.250.2860">
    <property type="match status" value="1"/>
</dbReference>
<dbReference type="PANTHER" id="PTHR10229:SF0">
    <property type="entry name" value="GTP-BINDING PROTEIN 6-RELATED"/>
    <property type="match status" value="1"/>
</dbReference>
<feature type="binding site" evidence="7">
    <location>
        <begin position="249"/>
        <end position="252"/>
    </location>
    <ligand>
        <name>GTP</name>
        <dbReference type="ChEBI" id="CHEBI:37565"/>
    </ligand>
</feature>
<evidence type="ECO:0000313" key="10">
    <source>
        <dbReference type="EMBL" id="ADU30667.1"/>
    </source>
</evidence>
<dbReference type="GO" id="GO:0005525">
    <property type="term" value="F:GTP binding"/>
    <property type="evidence" value="ECO:0007669"/>
    <property type="project" value="UniProtKB-UniRule"/>
</dbReference>
<feature type="binding site" evidence="7">
    <location>
        <begin position="202"/>
        <end position="209"/>
    </location>
    <ligand>
        <name>GTP</name>
        <dbReference type="ChEBI" id="CHEBI:37565"/>
    </ligand>
</feature>
<dbReference type="InterPro" id="IPR042108">
    <property type="entry name" value="GTPase_HflX_N_sf"/>
</dbReference>
<evidence type="ECO:0000313" key="11">
    <source>
        <dbReference type="Proteomes" id="UP000001401"/>
    </source>
</evidence>
<dbReference type="InterPro" id="IPR016496">
    <property type="entry name" value="GTPase_HflX"/>
</dbReference>
<feature type="binding site" evidence="8">
    <location>
        <position position="229"/>
    </location>
    <ligand>
        <name>Mg(2+)</name>
        <dbReference type="ChEBI" id="CHEBI:18420"/>
    </ligand>
</feature>
<comment type="cofactor">
    <cofactor evidence="8">
        <name>Mg(2+)</name>
        <dbReference type="ChEBI" id="CHEBI:18420"/>
    </cofactor>
</comment>
<keyword evidence="11" id="KW-1185">Reference proteome</keyword>
<dbReference type="PRINTS" id="PR00326">
    <property type="entry name" value="GTP1OBG"/>
</dbReference>
<dbReference type="AlphaFoldDB" id="E6TS13"/>
<evidence type="ECO:0000256" key="8">
    <source>
        <dbReference type="PIRSR" id="PIRSR006809-2"/>
    </source>
</evidence>
<dbReference type="eggNOG" id="COG2262">
    <property type="taxonomic scope" value="Bacteria"/>
</dbReference>
<evidence type="ECO:0000256" key="1">
    <source>
        <dbReference type="ARBA" id="ARBA00022490"/>
    </source>
</evidence>
<dbReference type="HAMAP" id="MF_00900">
    <property type="entry name" value="GTPase_HflX"/>
    <property type="match status" value="1"/>
</dbReference>
<evidence type="ECO:0000256" key="4">
    <source>
        <dbReference type="ARBA" id="ARBA00022842"/>
    </source>
</evidence>
<comment type="function">
    <text evidence="6">GTPase that associates with the 50S ribosomal subunit and may have a role during protein synthesis or ribosome biogenesis.</text>
</comment>